<keyword evidence="6" id="KW-1133">Transmembrane helix</keyword>
<dbReference type="InterPro" id="IPR032675">
    <property type="entry name" value="LRR_dom_sf"/>
</dbReference>
<dbReference type="Proteomes" id="UP000189705">
    <property type="component" value="Unplaced"/>
</dbReference>
<reference evidence="9" key="1">
    <citation type="submission" date="2025-08" db="UniProtKB">
        <authorList>
            <consortium name="RefSeq"/>
        </authorList>
    </citation>
    <scope>IDENTIFICATION</scope>
</reference>
<dbReference type="Pfam" id="PF00041">
    <property type="entry name" value="fn3"/>
    <property type="match status" value="1"/>
</dbReference>
<keyword evidence="8" id="KW-1185">Reference proteome</keyword>
<evidence type="ECO:0000256" key="4">
    <source>
        <dbReference type="ARBA" id="ARBA00023157"/>
    </source>
</evidence>
<sequence>MMTVLPDHPTCQPGRQSTGLRELLCYQSCLPESNSGKGTMSGLWITVFTLPLLWTPITAIAPSPDDTLCPVNCSCSWLQQLVRCANASLSALPIGVANTTVELDLQHNSFSILSAGFFPDLPEITSLYLGSSHILQVASGAFKGVRNLYHLHLDNNLLEQLPQDVFVNMTNLSFLHLQHNQIAYLPPGVFSSLKQLSVLDLSNNLLVELSDQALGGLSQLRRLYLTANHISNVSVRTLPRSLRTLNLDQNQLENVPTVIRTSVTLSTLQLSGNPIRKLTSLSFGKRLRSLNQLFLDSLSLEKITALAFARLHRLEVLSLRNNSLESLPSLASMRSLSTLYLTENKWRCDCSLIWLRTWQKKVTQQDRSPVECSSPRALRGQLLVDIELQKLTCPPFGTDSTTVNPAKKNNTPVATVPSLPQAATTLTTTTSAALLTTRAPPTTTTHLATSQNHPLVRWDPCLASVITSVSIRPKSDTSLVVAWSFAGDHDQFEVRYKEGRDKQVLRVIGDLPEVELHGLLAGTEYRVCVIPQNEHLLECLAPTPQQCAAGHTTGHLQPIHAPLGHSHSAVGIGVAVTLLVLVVLAAAIIYRLWARPIQFQRHYDEDESFPHCSSNIGQAKVTMGPVYENMEDDDQHVYMTATSQWPEEKVDCTLATPPWLTPTPTYVTL</sequence>
<keyword evidence="2" id="KW-0732">Signal</keyword>
<dbReference type="FunFam" id="3.80.10.10:FF:000770">
    <property type="entry name" value="Uncharacterized protein"/>
    <property type="match status" value="1"/>
</dbReference>
<evidence type="ECO:0000256" key="1">
    <source>
        <dbReference type="ARBA" id="ARBA00022614"/>
    </source>
</evidence>
<dbReference type="InterPro" id="IPR000483">
    <property type="entry name" value="Cys-rich_flank_reg_C"/>
</dbReference>
<dbReference type="STRING" id="38654.A0A3Q0GYA2"/>
<name>A0A3Q0GYA2_ALLSI</name>
<dbReference type="PANTHER" id="PTHR24373">
    <property type="entry name" value="SLIT RELATED LEUCINE-RICH REPEAT NEURONAL PROTEIN"/>
    <property type="match status" value="1"/>
</dbReference>
<dbReference type="InterPro" id="IPR003591">
    <property type="entry name" value="Leu-rich_rpt_typical-subtyp"/>
</dbReference>
<dbReference type="InParanoid" id="A0A3Q0GYA2"/>
<keyword evidence="4" id="KW-1015">Disulfide bond</keyword>
<dbReference type="GO" id="GO:0031012">
    <property type="term" value="C:extracellular matrix"/>
    <property type="evidence" value="ECO:0007669"/>
    <property type="project" value="TreeGrafter"/>
</dbReference>
<dbReference type="InterPro" id="IPR013783">
    <property type="entry name" value="Ig-like_fold"/>
</dbReference>
<dbReference type="InterPro" id="IPR050328">
    <property type="entry name" value="Dev_Immune_Receptor"/>
</dbReference>
<dbReference type="SMART" id="SM00082">
    <property type="entry name" value="LRRCT"/>
    <property type="match status" value="1"/>
</dbReference>
<keyword evidence="5" id="KW-0325">Glycoprotein</keyword>
<evidence type="ECO:0000313" key="8">
    <source>
        <dbReference type="Proteomes" id="UP000189705"/>
    </source>
</evidence>
<dbReference type="RefSeq" id="XP_025064739.1">
    <property type="nucleotide sequence ID" value="XM_025208954.1"/>
</dbReference>
<evidence type="ECO:0000313" key="9">
    <source>
        <dbReference type="RefSeq" id="XP_025064739.1"/>
    </source>
</evidence>
<feature type="transmembrane region" description="Helical" evidence="6">
    <location>
        <begin position="569"/>
        <end position="593"/>
    </location>
</feature>
<dbReference type="SMART" id="SM00364">
    <property type="entry name" value="LRR_BAC"/>
    <property type="match status" value="5"/>
</dbReference>
<dbReference type="SUPFAM" id="SSF52058">
    <property type="entry name" value="L domain-like"/>
    <property type="match status" value="1"/>
</dbReference>
<dbReference type="Gene3D" id="3.80.10.10">
    <property type="entry name" value="Ribonuclease Inhibitor"/>
    <property type="match status" value="2"/>
</dbReference>
<dbReference type="SMART" id="SM00060">
    <property type="entry name" value="FN3"/>
    <property type="match status" value="1"/>
</dbReference>
<evidence type="ECO:0000256" key="3">
    <source>
        <dbReference type="ARBA" id="ARBA00022737"/>
    </source>
</evidence>
<dbReference type="GeneID" id="102377824"/>
<proteinExistence type="predicted"/>
<dbReference type="InterPro" id="IPR003961">
    <property type="entry name" value="FN3_dom"/>
</dbReference>
<keyword evidence="3" id="KW-0677">Repeat</keyword>
<dbReference type="Gene3D" id="2.60.40.10">
    <property type="entry name" value="Immunoglobulins"/>
    <property type="match status" value="1"/>
</dbReference>
<dbReference type="SUPFAM" id="SSF49265">
    <property type="entry name" value="Fibronectin type III"/>
    <property type="match status" value="1"/>
</dbReference>
<dbReference type="PROSITE" id="PS51450">
    <property type="entry name" value="LRR"/>
    <property type="match status" value="4"/>
</dbReference>
<protein>
    <submittedName>
        <fullName evidence="9">Leucine-rich repeat transmembrane neuronal protein 2-like isoform X1</fullName>
    </submittedName>
</protein>
<organism evidence="8 9">
    <name type="scientific">Alligator sinensis</name>
    <name type="common">Chinese alligator</name>
    <dbReference type="NCBI Taxonomy" id="38654"/>
    <lineage>
        <taxon>Eukaryota</taxon>
        <taxon>Metazoa</taxon>
        <taxon>Chordata</taxon>
        <taxon>Craniata</taxon>
        <taxon>Vertebrata</taxon>
        <taxon>Euteleostomi</taxon>
        <taxon>Archelosauria</taxon>
        <taxon>Archosauria</taxon>
        <taxon>Crocodylia</taxon>
        <taxon>Alligatoridae</taxon>
        <taxon>Alligatorinae</taxon>
        <taxon>Alligator</taxon>
    </lineage>
</organism>
<evidence type="ECO:0000259" key="7">
    <source>
        <dbReference type="PROSITE" id="PS50853"/>
    </source>
</evidence>
<dbReference type="PANTHER" id="PTHR24373:SF370">
    <property type="entry name" value="FISH-LIPS, ISOFORM E"/>
    <property type="match status" value="1"/>
</dbReference>
<accession>A0A3Q0GYA2</accession>
<gene>
    <name evidence="9" type="primary">LOC102377824</name>
</gene>
<evidence type="ECO:0000256" key="6">
    <source>
        <dbReference type="SAM" id="Phobius"/>
    </source>
</evidence>
<dbReference type="GO" id="GO:0005615">
    <property type="term" value="C:extracellular space"/>
    <property type="evidence" value="ECO:0007669"/>
    <property type="project" value="TreeGrafter"/>
</dbReference>
<dbReference type="SMART" id="SM00369">
    <property type="entry name" value="LRR_TYP"/>
    <property type="match status" value="9"/>
</dbReference>
<dbReference type="CDD" id="cd00063">
    <property type="entry name" value="FN3"/>
    <property type="match status" value="1"/>
</dbReference>
<keyword evidence="1" id="KW-0433">Leucine-rich repeat</keyword>
<dbReference type="PROSITE" id="PS50853">
    <property type="entry name" value="FN3"/>
    <property type="match status" value="1"/>
</dbReference>
<evidence type="ECO:0000256" key="2">
    <source>
        <dbReference type="ARBA" id="ARBA00022729"/>
    </source>
</evidence>
<keyword evidence="6" id="KW-0472">Membrane</keyword>
<evidence type="ECO:0000256" key="5">
    <source>
        <dbReference type="ARBA" id="ARBA00023180"/>
    </source>
</evidence>
<dbReference type="Pfam" id="PF13855">
    <property type="entry name" value="LRR_8"/>
    <property type="match status" value="2"/>
</dbReference>
<dbReference type="InterPro" id="IPR001611">
    <property type="entry name" value="Leu-rich_rpt"/>
</dbReference>
<feature type="domain" description="Fibronectin type-III" evidence="7">
    <location>
        <begin position="465"/>
        <end position="550"/>
    </location>
</feature>
<dbReference type="AlphaFoldDB" id="A0A3Q0GYA2"/>
<keyword evidence="6" id="KW-0812">Transmembrane</keyword>
<dbReference type="InterPro" id="IPR036116">
    <property type="entry name" value="FN3_sf"/>
</dbReference>